<dbReference type="PROSITE" id="PS50041">
    <property type="entry name" value="C_TYPE_LECTIN_2"/>
    <property type="match status" value="1"/>
</dbReference>
<evidence type="ECO:0000313" key="2">
    <source>
        <dbReference type="EMBL" id="VDP17164.1"/>
    </source>
</evidence>
<dbReference type="EMBL" id="UZAH01031685">
    <property type="protein sequence ID" value="VDP17164.1"/>
    <property type="molecule type" value="Genomic_DNA"/>
</dbReference>
<name>A0A183GCI1_HELPZ</name>
<accession>A0A3P8CD15</accession>
<dbReference type="Pfam" id="PF00059">
    <property type="entry name" value="Lectin_C"/>
    <property type="match status" value="1"/>
</dbReference>
<proteinExistence type="predicted"/>
<keyword evidence="3" id="KW-1185">Reference proteome</keyword>
<sequence length="156" mass="18941">MVFTLQYANCPKDWFRFQDSCYYFERKRMHFDKAEVSCLERGSTMFVADSPREWMEVLSRSPLHFWSWIGLRRDEDEPEPSWKEQGGMPMDQINWLNRARTPERNGWNSVARCVAHFSSPTIRYAYFYYCGMKYYSICERNGTLLSQIWDDSWERF</sequence>
<dbReference type="PANTHER" id="PTHR45710">
    <property type="entry name" value="C-TYPE LECTIN DOMAIN-CONTAINING PROTEIN 180"/>
    <property type="match status" value="1"/>
</dbReference>
<dbReference type="OrthoDB" id="6133475at2759"/>
<reference evidence="4" key="2">
    <citation type="submission" date="2019-09" db="UniProtKB">
        <authorList>
            <consortium name="WormBaseParasite"/>
        </authorList>
    </citation>
    <scope>IDENTIFICATION</scope>
</reference>
<protein>
    <submittedName>
        <fullName evidence="4">C-type lectin domain-containing protein</fullName>
    </submittedName>
</protein>
<reference evidence="2 3" key="1">
    <citation type="submission" date="2018-11" db="EMBL/GenBank/DDBJ databases">
        <authorList>
            <consortium name="Pathogen Informatics"/>
        </authorList>
    </citation>
    <scope>NUCLEOTIDE SEQUENCE [LARGE SCALE GENOMIC DNA]</scope>
</reference>
<accession>A0A183GCI1</accession>
<dbReference type="InterPro" id="IPR016187">
    <property type="entry name" value="CTDL_fold"/>
</dbReference>
<dbReference type="InterPro" id="IPR016186">
    <property type="entry name" value="C-type_lectin-like/link_sf"/>
</dbReference>
<dbReference type="InterPro" id="IPR050828">
    <property type="entry name" value="C-type_lectin/matrix_domain"/>
</dbReference>
<dbReference type="SMART" id="SM00034">
    <property type="entry name" value="CLECT"/>
    <property type="match status" value="1"/>
</dbReference>
<evidence type="ECO:0000313" key="3">
    <source>
        <dbReference type="Proteomes" id="UP000050761"/>
    </source>
</evidence>
<dbReference type="Proteomes" id="UP000050761">
    <property type="component" value="Unassembled WGS sequence"/>
</dbReference>
<feature type="domain" description="C-type lectin" evidence="1">
    <location>
        <begin position="17"/>
        <end position="139"/>
    </location>
</feature>
<organism evidence="3 4">
    <name type="scientific">Heligmosomoides polygyrus</name>
    <name type="common">Parasitic roundworm</name>
    <dbReference type="NCBI Taxonomy" id="6339"/>
    <lineage>
        <taxon>Eukaryota</taxon>
        <taxon>Metazoa</taxon>
        <taxon>Ecdysozoa</taxon>
        <taxon>Nematoda</taxon>
        <taxon>Chromadorea</taxon>
        <taxon>Rhabditida</taxon>
        <taxon>Rhabditina</taxon>
        <taxon>Rhabditomorpha</taxon>
        <taxon>Strongyloidea</taxon>
        <taxon>Heligmosomidae</taxon>
        <taxon>Heligmosomoides</taxon>
    </lineage>
</organism>
<dbReference type="AlphaFoldDB" id="A0A183GCI1"/>
<evidence type="ECO:0000259" key="1">
    <source>
        <dbReference type="PROSITE" id="PS50041"/>
    </source>
</evidence>
<dbReference type="Gene3D" id="3.10.100.10">
    <property type="entry name" value="Mannose-Binding Protein A, subunit A"/>
    <property type="match status" value="1"/>
</dbReference>
<evidence type="ECO:0000313" key="4">
    <source>
        <dbReference type="WBParaSite" id="HPBE_0001987801-mRNA-1"/>
    </source>
</evidence>
<dbReference type="SUPFAM" id="SSF56436">
    <property type="entry name" value="C-type lectin-like"/>
    <property type="match status" value="1"/>
</dbReference>
<dbReference type="PANTHER" id="PTHR45710:SF26">
    <property type="entry name" value="RH26557P"/>
    <property type="match status" value="1"/>
</dbReference>
<dbReference type="WBParaSite" id="HPBE_0001987801-mRNA-1">
    <property type="protein sequence ID" value="HPBE_0001987801-mRNA-1"/>
    <property type="gene ID" value="HPBE_0001987801"/>
</dbReference>
<dbReference type="InterPro" id="IPR001304">
    <property type="entry name" value="C-type_lectin-like"/>
</dbReference>
<gene>
    <name evidence="2" type="ORF">HPBE_LOCUS19877</name>
</gene>